<feature type="domain" description="CN hydrolase" evidence="2">
    <location>
        <begin position="1"/>
        <end position="333"/>
    </location>
</feature>
<feature type="region of interest" description="Disordered" evidence="1">
    <location>
        <begin position="427"/>
        <end position="453"/>
    </location>
</feature>
<name>A0ABQ8UV32_9EUKA</name>
<evidence type="ECO:0000259" key="2">
    <source>
        <dbReference type="PROSITE" id="PS50263"/>
    </source>
</evidence>
<feature type="compositionally biased region" description="Pro residues" evidence="1">
    <location>
        <begin position="208"/>
        <end position="218"/>
    </location>
</feature>
<evidence type="ECO:0000256" key="1">
    <source>
        <dbReference type="SAM" id="MobiDB-lite"/>
    </source>
</evidence>
<feature type="compositionally biased region" description="Low complexity" evidence="1">
    <location>
        <begin position="247"/>
        <end position="273"/>
    </location>
</feature>
<accession>A0ABQ8UV32</accession>
<evidence type="ECO:0000313" key="3">
    <source>
        <dbReference type="EMBL" id="KAJ4460605.1"/>
    </source>
</evidence>
<feature type="region of interest" description="Disordered" evidence="1">
    <location>
        <begin position="174"/>
        <end position="314"/>
    </location>
</feature>
<dbReference type="EMBL" id="JAPMOS010000012">
    <property type="protein sequence ID" value="KAJ4460605.1"/>
    <property type="molecule type" value="Genomic_DNA"/>
</dbReference>
<feature type="compositionally biased region" description="Low complexity" evidence="1">
    <location>
        <begin position="190"/>
        <end position="207"/>
    </location>
</feature>
<dbReference type="Pfam" id="PF00795">
    <property type="entry name" value="CN_hydrolase"/>
    <property type="match status" value="1"/>
</dbReference>
<evidence type="ECO:0000313" key="4">
    <source>
        <dbReference type="Proteomes" id="UP001141327"/>
    </source>
</evidence>
<feature type="compositionally biased region" description="Pro residues" evidence="1">
    <location>
        <begin position="428"/>
        <end position="453"/>
    </location>
</feature>
<dbReference type="Gene3D" id="3.60.110.10">
    <property type="entry name" value="Carbon-nitrogen hydrolase"/>
    <property type="match status" value="1"/>
</dbReference>
<sequence length="453" mass="47660">MPRVRVLCCTVHEAESTASIQYFCSYIDKLAAKCVLTQPLDVILLPEYFFSAFALAKQKELIDEMCHVARRYQAYVIFSTPIHCTDPNGTAKLYNGGIVIDRTGHIVAIHPKNNVTDAERGVSHIDIGPCTGATRFPLLLGPPEAPVGAVGAGCLVCMDAWCFSMVRETFQGPKAAQGPQARSPPPAILPPLSSQALSPSLSTLAPASPDPPSAPPSPITERSSSVSEAGTGGRPLPPPPPPPPAPATTDPAAPASAASADDDVAALSDSPAVSSPPPLPAGGHDFPSILQPPSGGSPSPSSPEPPAPYALGELARPGPEDVAVSLLFVPVYLDGRSATAEEAVDDWQQTAVFYGNRLARTFAGRDCVVFFVDQSYYRTLDEELQLSAPMGSTLVLHFREGQLVALYRPTLAAANMALVEVDLEPLAAAPPRPPPARPHPRPCPPPPLLTQTR</sequence>
<reference evidence="3" key="1">
    <citation type="journal article" date="2022" name="bioRxiv">
        <title>Genomics of Preaxostyla Flagellates Illuminates Evolutionary Transitions and the Path Towards Mitochondrial Loss.</title>
        <authorList>
            <person name="Novak L.V.F."/>
            <person name="Treitli S.C."/>
            <person name="Pyrih J."/>
            <person name="Halakuc P."/>
            <person name="Pipaliya S.V."/>
            <person name="Vacek V."/>
            <person name="Brzon O."/>
            <person name="Soukal P."/>
            <person name="Eme L."/>
            <person name="Dacks J.B."/>
            <person name="Karnkowska A."/>
            <person name="Elias M."/>
            <person name="Hampl V."/>
        </authorList>
    </citation>
    <scope>NUCLEOTIDE SEQUENCE</scope>
    <source>
        <strain evidence="3">RCP-MX</strain>
    </source>
</reference>
<feature type="compositionally biased region" description="Pro residues" evidence="1">
    <location>
        <begin position="235"/>
        <end position="246"/>
    </location>
</feature>
<organism evidence="3 4">
    <name type="scientific">Paratrimastix pyriformis</name>
    <dbReference type="NCBI Taxonomy" id="342808"/>
    <lineage>
        <taxon>Eukaryota</taxon>
        <taxon>Metamonada</taxon>
        <taxon>Preaxostyla</taxon>
        <taxon>Paratrimastigidae</taxon>
        <taxon>Paratrimastix</taxon>
    </lineage>
</organism>
<dbReference type="InterPro" id="IPR036526">
    <property type="entry name" value="C-N_Hydrolase_sf"/>
</dbReference>
<gene>
    <name evidence="3" type="ORF">PAPYR_3248</name>
</gene>
<feature type="compositionally biased region" description="Low complexity" evidence="1">
    <location>
        <begin position="287"/>
        <end position="299"/>
    </location>
</feature>
<proteinExistence type="predicted"/>
<dbReference type="Proteomes" id="UP001141327">
    <property type="component" value="Unassembled WGS sequence"/>
</dbReference>
<comment type="caution">
    <text evidence="3">The sequence shown here is derived from an EMBL/GenBank/DDBJ whole genome shotgun (WGS) entry which is preliminary data.</text>
</comment>
<dbReference type="SUPFAM" id="SSF56317">
    <property type="entry name" value="Carbon-nitrogen hydrolase"/>
    <property type="match status" value="1"/>
</dbReference>
<dbReference type="PROSITE" id="PS50263">
    <property type="entry name" value="CN_HYDROLASE"/>
    <property type="match status" value="1"/>
</dbReference>
<dbReference type="InterPro" id="IPR003010">
    <property type="entry name" value="C-N_Hydrolase"/>
</dbReference>
<protein>
    <recommendedName>
        <fullName evidence="2">CN hydrolase domain-containing protein</fullName>
    </recommendedName>
</protein>
<keyword evidence="4" id="KW-1185">Reference proteome</keyword>